<dbReference type="SUPFAM" id="SSF109604">
    <property type="entry name" value="HD-domain/PDEase-like"/>
    <property type="match status" value="1"/>
</dbReference>
<dbReference type="InterPro" id="IPR052340">
    <property type="entry name" value="RNase_Y/CdgJ"/>
</dbReference>
<dbReference type="RefSeq" id="WP_326505261.1">
    <property type="nucleotide sequence ID" value="NZ_JAWIIV010000003.1"/>
</dbReference>
<dbReference type="PROSITE" id="PS51833">
    <property type="entry name" value="HDOD"/>
    <property type="match status" value="1"/>
</dbReference>
<keyword evidence="4" id="KW-1185">Reference proteome</keyword>
<protein>
    <submittedName>
        <fullName evidence="3">HDOD domain-containing protein</fullName>
    </submittedName>
</protein>
<feature type="region of interest" description="Disordered" evidence="1">
    <location>
        <begin position="1"/>
        <end position="25"/>
    </location>
</feature>
<dbReference type="Proteomes" id="UP001352263">
    <property type="component" value="Unassembled WGS sequence"/>
</dbReference>
<dbReference type="Gene3D" id="1.10.3210.10">
    <property type="entry name" value="Hypothetical protein af1432"/>
    <property type="match status" value="1"/>
</dbReference>
<name>A0ABU6J570_9BURK</name>
<dbReference type="EMBL" id="JAWIIV010000003">
    <property type="protein sequence ID" value="MEC4718525.1"/>
    <property type="molecule type" value="Genomic_DNA"/>
</dbReference>
<accession>A0ABU6J570</accession>
<feature type="domain" description="HDOD" evidence="2">
    <location>
        <begin position="87"/>
        <end position="276"/>
    </location>
</feature>
<organism evidence="3 4">
    <name type="scientific">Noviherbaspirillum album</name>
    <dbReference type="NCBI Taxonomy" id="3080276"/>
    <lineage>
        <taxon>Bacteria</taxon>
        <taxon>Pseudomonadati</taxon>
        <taxon>Pseudomonadota</taxon>
        <taxon>Betaproteobacteria</taxon>
        <taxon>Burkholderiales</taxon>
        <taxon>Oxalobacteraceae</taxon>
        <taxon>Noviherbaspirillum</taxon>
    </lineage>
</organism>
<dbReference type="InterPro" id="IPR013976">
    <property type="entry name" value="HDOD"/>
</dbReference>
<evidence type="ECO:0000313" key="4">
    <source>
        <dbReference type="Proteomes" id="UP001352263"/>
    </source>
</evidence>
<proteinExistence type="predicted"/>
<sequence length="342" mass="35848">MKNWLNRLLGRESTPVPGPEDVSPPATLDTATTMLARSASDIDGLFHPWLLGVDAGAGLRPNDAEVRLARALERIAGTTEQAVSDLVPRMPAVIPMLLQSLRDKDVSNARLSGQIAQDPVLLAAVLRQANTSHYRRRTAITSIEQALALLGQNGLRLLVASVAFKPVLGLQSGHFTRTVAPRLAELSSHSALACRCVAGRLGADAFEVFLAGLLQNVGMMAALRAMDQVSDGQENLQSGKFCAVFADNARRLAVRVGKEWAFPPQVVGALAPAAGADAAPASPLAQAVSQADLLGKVRVLAHGGGIALDEAECLAAESGSGCLSCWQELAERDAETDGTQAS</sequence>
<evidence type="ECO:0000259" key="2">
    <source>
        <dbReference type="PROSITE" id="PS51833"/>
    </source>
</evidence>
<reference evidence="3 4" key="1">
    <citation type="submission" date="2023-10" db="EMBL/GenBank/DDBJ databases">
        <title>Noviherbaspirillum sp. CPCC 100848 genome assembly.</title>
        <authorList>
            <person name="Li X.Y."/>
            <person name="Fang X.M."/>
        </authorList>
    </citation>
    <scope>NUCLEOTIDE SEQUENCE [LARGE SCALE GENOMIC DNA]</scope>
    <source>
        <strain evidence="3 4">CPCC 100848</strain>
    </source>
</reference>
<dbReference type="PANTHER" id="PTHR33525:SF6">
    <property type="entry name" value="HDOD DOMAIN-CONTAINING PROTEIN"/>
    <property type="match status" value="1"/>
</dbReference>
<dbReference type="PANTHER" id="PTHR33525">
    <property type="match status" value="1"/>
</dbReference>
<evidence type="ECO:0000256" key="1">
    <source>
        <dbReference type="SAM" id="MobiDB-lite"/>
    </source>
</evidence>
<comment type="caution">
    <text evidence="3">The sequence shown here is derived from an EMBL/GenBank/DDBJ whole genome shotgun (WGS) entry which is preliminary data.</text>
</comment>
<gene>
    <name evidence="3" type="ORF">RY831_05160</name>
</gene>
<dbReference type="Pfam" id="PF08668">
    <property type="entry name" value="HDOD"/>
    <property type="match status" value="1"/>
</dbReference>
<evidence type="ECO:0000313" key="3">
    <source>
        <dbReference type="EMBL" id="MEC4718525.1"/>
    </source>
</evidence>